<dbReference type="PANTHER" id="PTHR23206">
    <property type="entry name" value="MASK PROTEIN"/>
    <property type="match status" value="1"/>
</dbReference>
<evidence type="ECO:0000313" key="6">
    <source>
        <dbReference type="Proteomes" id="UP000735302"/>
    </source>
</evidence>
<evidence type="ECO:0000256" key="2">
    <source>
        <dbReference type="ARBA" id="ARBA00023043"/>
    </source>
</evidence>
<evidence type="ECO:0000256" key="4">
    <source>
        <dbReference type="SAM" id="MobiDB-lite"/>
    </source>
</evidence>
<organism evidence="5 6">
    <name type="scientific">Plakobranchus ocellatus</name>
    <dbReference type="NCBI Taxonomy" id="259542"/>
    <lineage>
        <taxon>Eukaryota</taxon>
        <taxon>Metazoa</taxon>
        <taxon>Spiralia</taxon>
        <taxon>Lophotrochozoa</taxon>
        <taxon>Mollusca</taxon>
        <taxon>Gastropoda</taxon>
        <taxon>Heterobranchia</taxon>
        <taxon>Euthyneura</taxon>
        <taxon>Panpulmonata</taxon>
        <taxon>Sacoglossa</taxon>
        <taxon>Placobranchoidea</taxon>
        <taxon>Plakobranchidae</taxon>
        <taxon>Plakobranchus</taxon>
    </lineage>
</organism>
<dbReference type="EMBL" id="BLXT01003789">
    <property type="protein sequence ID" value="GFO06809.1"/>
    <property type="molecule type" value="Genomic_DNA"/>
</dbReference>
<feature type="compositionally biased region" description="Acidic residues" evidence="4">
    <location>
        <begin position="640"/>
        <end position="655"/>
    </location>
</feature>
<keyword evidence="1" id="KW-0677">Repeat</keyword>
<dbReference type="InterPro" id="IPR002110">
    <property type="entry name" value="Ankyrin_rpt"/>
</dbReference>
<feature type="repeat" description="ANK" evidence="3">
    <location>
        <begin position="179"/>
        <end position="211"/>
    </location>
</feature>
<feature type="region of interest" description="Disordered" evidence="4">
    <location>
        <begin position="623"/>
        <end position="655"/>
    </location>
</feature>
<dbReference type="AlphaFoldDB" id="A0AAV4AKS0"/>
<sequence>MNRSYNVIVKSNIFSFLDSLSEQNNGPACPTSTPVNGGDSLILSPGRGRDLCEKLLAALQNEDLPEVNRLLDLSHPYDIFQALPEAWRAGLKSCVDTWITRETNLDPTICQTLLKPAILSGCTESVKALLNRGADLNLPRNSRYPVLFFAITYLDQPDLIEMVKFLVEKGADLEARNDFDRTPLLEAAYTEKTDVINVLNEKGADMTAVDNNDNSALHILMEQFSEPEEEILRLFASQYNQFSRYGMTPLMLAAEKCNAKSVKILLKLGADPKMANLTGDTALHWATDTEMTCLLIQAGADLEARGRFGRTPLLKAACTGNTDVINELKKYGAVMTAVDDEGNSALHMMVGRIDESVEETFRIFAFQCNQSNKKGMTPLMLAAKKCHTKAVRILLKLGADPHIVNYKSWQPHTALSLLLDRNGMKRENSYLICAEELIKHNSVTSLPRCCSYFFKMIDSDQRRLVQLMVTQGMAPLCENSQTVRNIIPVVVLRDVPSKVSPLALALVLNTLDIAQYLTENWFLTPADLVGSLELRYLRSELERKSQADSLRFMDENLSQPMSLFKLSFVAVSAQLGGVTGREERVSQIPLPNILKDMLLFRCENFPMDFTDRGWFSSLDDEDDEFEEGISDYDSPHYSSFDDEDSEFESDTDSEY</sequence>
<feature type="repeat" description="ANK" evidence="3">
    <location>
        <begin position="245"/>
        <end position="277"/>
    </location>
</feature>
<dbReference type="Proteomes" id="UP000735302">
    <property type="component" value="Unassembled WGS sequence"/>
</dbReference>
<name>A0AAV4AKS0_9GAST</name>
<keyword evidence="6" id="KW-1185">Reference proteome</keyword>
<gene>
    <name evidence="5" type="ORF">PoB_003331400</name>
</gene>
<dbReference type="Pfam" id="PF00023">
    <property type="entry name" value="Ank"/>
    <property type="match status" value="2"/>
</dbReference>
<evidence type="ECO:0000256" key="1">
    <source>
        <dbReference type="ARBA" id="ARBA00022737"/>
    </source>
</evidence>
<dbReference type="PANTHER" id="PTHR23206:SF8">
    <property type="entry name" value="ANKYRIN REPEAT AND KH DOMAIN-CONTAINING 1"/>
    <property type="match status" value="1"/>
</dbReference>
<dbReference type="PROSITE" id="PS50297">
    <property type="entry name" value="ANK_REP_REGION"/>
    <property type="match status" value="3"/>
</dbReference>
<reference evidence="5 6" key="1">
    <citation type="journal article" date="2021" name="Elife">
        <title>Chloroplast acquisition without the gene transfer in kleptoplastic sea slugs, Plakobranchus ocellatus.</title>
        <authorList>
            <person name="Maeda T."/>
            <person name="Takahashi S."/>
            <person name="Yoshida T."/>
            <person name="Shimamura S."/>
            <person name="Takaki Y."/>
            <person name="Nagai Y."/>
            <person name="Toyoda A."/>
            <person name="Suzuki Y."/>
            <person name="Arimoto A."/>
            <person name="Ishii H."/>
            <person name="Satoh N."/>
            <person name="Nishiyama T."/>
            <person name="Hasebe M."/>
            <person name="Maruyama T."/>
            <person name="Minagawa J."/>
            <person name="Obokata J."/>
            <person name="Shigenobu S."/>
        </authorList>
    </citation>
    <scope>NUCLEOTIDE SEQUENCE [LARGE SCALE GENOMIC DNA]</scope>
</reference>
<dbReference type="InterPro" id="IPR036770">
    <property type="entry name" value="Ankyrin_rpt-contain_sf"/>
</dbReference>
<dbReference type="Pfam" id="PF12796">
    <property type="entry name" value="Ank_2"/>
    <property type="match status" value="2"/>
</dbReference>
<proteinExistence type="predicted"/>
<dbReference type="InterPro" id="IPR051631">
    <property type="entry name" value="Ankyrin-KH/SAM_domain"/>
</dbReference>
<dbReference type="PROSITE" id="PS50088">
    <property type="entry name" value="ANK_REPEAT"/>
    <property type="match status" value="4"/>
</dbReference>
<feature type="repeat" description="ANK" evidence="3">
    <location>
        <begin position="308"/>
        <end position="340"/>
    </location>
</feature>
<feature type="repeat" description="ANK" evidence="3">
    <location>
        <begin position="374"/>
        <end position="406"/>
    </location>
</feature>
<comment type="caution">
    <text evidence="5">The sequence shown here is derived from an EMBL/GenBank/DDBJ whole genome shotgun (WGS) entry which is preliminary data.</text>
</comment>
<evidence type="ECO:0000256" key="3">
    <source>
        <dbReference type="PROSITE-ProRule" id="PRU00023"/>
    </source>
</evidence>
<accession>A0AAV4AKS0</accession>
<dbReference type="SUPFAM" id="SSF48403">
    <property type="entry name" value="Ankyrin repeat"/>
    <property type="match status" value="2"/>
</dbReference>
<evidence type="ECO:0000313" key="5">
    <source>
        <dbReference type="EMBL" id="GFO06809.1"/>
    </source>
</evidence>
<keyword evidence="2 3" id="KW-0040">ANK repeat</keyword>
<dbReference type="Gene3D" id="1.25.40.20">
    <property type="entry name" value="Ankyrin repeat-containing domain"/>
    <property type="match status" value="4"/>
</dbReference>
<protein>
    <submittedName>
        <fullName evidence="5">Ankyrin repeat-containing domain</fullName>
    </submittedName>
</protein>
<dbReference type="SMART" id="SM00248">
    <property type="entry name" value="ANK"/>
    <property type="match status" value="7"/>
</dbReference>